<dbReference type="EMBL" id="LAZR01012573">
    <property type="protein sequence ID" value="KKM26122.1"/>
    <property type="molecule type" value="Genomic_DNA"/>
</dbReference>
<dbReference type="InterPro" id="IPR003807">
    <property type="entry name" value="DUF202"/>
</dbReference>
<name>A0A0F9IF75_9ZZZZ</name>
<evidence type="ECO:0000259" key="6">
    <source>
        <dbReference type="Pfam" id="PF02656"/>
    </source>
</evidence>
<evidence type="ECO:0000256" key="5">
    <source>
        <dbReference type="SAM" id="Phobius"/>
    </source>
</evidence>
<keyword evidence="3 5" id="KW-1133">Transmembrane helix</keyword>
<comment type="subcellular location">
    <subcellularLocation>
        <location evidence="1">Endomembrane system</location>
        <topology evidence="1">Multi-pass membrane protein</topology>
    </subcellularLocation>
</comment>
<reference evidence="7" key="1">
    <citation type="journal article" date="2015" name="Nature">
        <title>Complex archaea that bridge the gap between prokaryotes and eukaryotes.</title>
        <authorList>
            <person name="Spang A."/>
            <person name="Saw J.H."/>
            <person name="Jorgensen S.L."/>
            <person name="Zaremba-Niedzwiedzka K."/>
            <person name="Martijn J."/>
            <person name="Lind A.E."/>
            <person name="van Eijk R."/>
            <person name="Schleper C."/>
            <person name="Guy L."/>
            <person name="Ettema T.J."/>
        </authorList>
    </citation>
    <scope>NUCLEOTIDE SEQUENCE</scope>
</reference>
<dbReference type="AlphaFoldDB" id="A0A0F9IF75"/>
<proteinExistence type="predicted"/>
<evidence type="ECO:0000313" key="7">
    <source>
        <dbReference type="EMBL" id="KKM26122.1"/>
    </source>
</evidence>
<organism evidence="7">
    <name type="scientific">marine sediment metagenome</name>
    <dbReference type="NCBI Taxonomy" id="412755"/>
    <lineage>
        <taxon>unclassified sequences</taxon>
        <taxon>metagenomes</taxon>
        <taxon>ecological metagenomes</taxon>
    </lineage>
</organism>
<dbReference type="Pfam" id="PF02656">
    <property type="entry name" value="DUF202"/>
    <property type="match status" value="1"/>
</dbReference>
<evidence type="ECO:0000256" key="2">
    <source>
        <dbReference type="ARBA" id="ARBA00022692"/>
    </source>
</evidence>
<protein>
    <recommendedName>
        <fullName evidence="6">DUF202 domain-containing protein</fullName>
    </recommendedName>
</protein>
<evidence type="ECO:0000256" key="4">
    <source>
        <dbReference type="ARBA" id="ARBA00023136"/>
    </source>
</evidence>
<comment type="caution">
    <text evidence="7">The sequence shown here is derived from an EMBL/GenBank/DDBJ whole genome shotgun (WGS) entry which is preliminary data.</text>
</comment>
<dbReference type="GO" id="GO:0012505">
    <property type="term" value="C:endomembrane system"/>
    <property type="evidence" value="ECO:0007669"/>
    <property type="project" value="UniProtKB-SubCell"/>
</dbReference>
<feature type="domain" description="DUF202" evidence="6">
    <location>
        <begin position="21"/>
        <end position="80"/>
    </location>
</feature>
<evidence type="ECO:0000256" key="3">
    <source>
        <dbReference type="ARBA" id="ARBA00022989"/>
    </source>
</evidence>
<feature type="transmembrane region" description="Helical" evidence="5">
    <location>
        <begin position="33"/>
        <end position="51"/>
    </location>
</feature>
<feature type="transmembrane region" description="Helical" evidence="5">
    <location>
        <begin position="57"/>
        <end position="79"/>
    </location>
</feature>
<sequence>MSPDQKKEAWAEDRTDWAEDRTVLANERTFASWLRTGMGALAVAVGLTAIFGKADAAFAPARLVASVFVVSALVVFWTARDKALSARKSLDKHAVSPMRRRAITTITVLMMLGALGTGILLWIV</sequence>
<feature type="transmembrane region" description="Helical" evidence="5">
    <location>
        <begin position="102"/>
        <end position="123"/>
    </location>
</feature>
<keyword evidence="2 5" id="KW-0812">Transmembrane</keyword>
<evidence type="ECO:0000256" key="1">
    <source>
        <dbReference type="ARBA" id="ARBA00004127"/>
    </source>
</evidence>
<accession>A0A0F9IF75</accession>
<keyword evidence="4 5" id="KW-0472">Membrane</keyword>
<gene>
    <name evidence="7" type="ORF">LCGC14_1587930</name>
</gene>